<accession>A0AAD5D4H8</accession>
<evidence type="ECO:0000313" key="1">
    <source>
        <dbReference type="EMBL" id="KAI7752902.1"/>
    </source>
</evidence>
<dbReference type="AlphaFoldDB" id="A0AAD5D4H8"/>
<comment type="caution">
    <text evidence="1">The sequence shown here is derived from an EMBL/GenBank/DDBJ whole genome shotgun (WGS) entry which is preliminary data.</text>
</comment>
<protein>
    <submittedName>
        <fullName evidence="1">Uncharacterized protein</fullName>
    </submittedName>
</protein>
<organism evidence="1 2">
    <name type="scientific">Ambrosia artemisiifolia</name>
    <name type="common">Common ragweed</name>
    <dbReference type="NCBI Taxonomy" id="4212"/>
    <lineage>
        <taxon>Eukaryota</taxon>
        <taxon>Viridiplantae</taxon>
        <taxon>Streptophyta</taxon>
        <taxon>Embryophyta</taxon>
        <taxon>Tracheophyta</taxon>
        <taxon>Spermatophyta</taxon>
        <taxon>Magnoliopsida</taxon>
        <taxon>eudicotyledons</taxon>
        <taxon>Gunneridae</taxon>
        <taxon>Pentapetalae</taxon>
        <taxon>asterids</taxon>
        <taxon>campanulids</taxon>
        <taxon>Asterales</taxon>
        <taxon>Asteraceae</taxon>
        <taxon>Asteroideae</taxon>
        <taxon>Heliantheae alliance</taxon>
        <taxon>Heliantheae</taxon>
        <taxon>Ambrosia</taxon>
    </lineage>
</organism>
<reference evidence="1" key="1">
    <citation type="submission" date="2022-06" db="EMBL/GenBank/DDBJ databases">
        <title>Uncovering the hologenomic basis of an extraordinary plant invasion.</title>
        <authorList>
            <person name="Bieker V.C."/>
            <person name="Martin M.D."/>
            <person name="Gilbert T."/>
            <person name="Hodgins K."/>
            <person name="Battlay P."/>
            <person name="Petersen B."/>
            <person name="Wilson J."/>
        </authorList>
    </citation>
    <scope>NUCLEOTIDE SEQUENCE</scope>
    <source>
        <strain evidence="1">AA19_3_7</strain>
        <tissue evidence="1">Leaf</tissue>
    </source>
</reference>
<keyword evidence="2" id="KW-1185">Reference proteome</keyword>
<name>A0AAD5D4H8_AMBAR</name>
<dbReference type="EMBL" id="JAMZMK010005584">
    <property type="protein sequence ID" value="KAI7752902.1"/>
    <property type="molecule type" value="Genomic_DNA"/>
</dbReference>
<sequence>DIWKIPNVLGERVTLIKGKDVMRQFRSTLRKKKYVYKDEPSDKAKGKTPFKDYNYLNRQPWESFVTSVDTEEWKDDVSILDWSPTLKGLFEDTLVLERIRARLNSVTKLYELGEDLISNGELSGTLKLLLRDEGSYPTKDVVMEMLGKGRKHTGPKQC</sequence>
<feature type="non-terminal residue" evidence="1">
    <location>
        <position position="1"/>
    </location>
</feature>
<feature type="non-terminal residue" evidence="1">
    <location>
        <position position="158"/>
    </location>
</feature>
<proteinExistence type="predicted"/>
<gene>
    <name evidence="1" type="ORF">M8C21_000061</name>
</gene>
<dbReference type="Proteomes" id="UP001206925">
    <property type="component" value="Unassembled WGS sequence"/>
</dbReference>
<evidence type="ECO:0000313" key="2">
    <source>
        <dbReference type="Proteomes" id="UP001206925"/>
    </source>
</evidence>